<dbReference type="PANTHER" id="PTHR31884:SF9">
    <property type="entry name" value="ENDOPOLYGALACTURONASE D-RELATED"/>
    <property type="match status" value="1"/>
</dbReference>
<protein>
    <recommendedName>
        <fullName evidence="3">endo-polygalacturonase</fullName>
        <ecNumber evidence="3">3.2.1.15</ecNumber>
    </recommendedName>
</protein>
<keyword evidence="5 16" id="KW-0732">Signal</keyword>
<evidence type="ECO:0000256" key="2">
    <source>
        <dbReference type="ARBA" id="ARBA00008834"/>
    </source>
</evidence>
<dbReference type="InterPro" id="IPR000743">
    <property type="entry name" value="Glyco_hydro_28"/>
</dbReference>
<sequence>MRSSIFLGAILPLALACDNPKNDACAYAMTASSGVAGPFCATYTTAVVTATSGLPAFASACNNAYKKLSSACSCLQVATTLQTSVKATTTPASIKATSIISNVIVPTTSTKAALVSTKSSSAAAVVKSSSVAVVKATSAASVANAPASCTASEYAQITSVVAACTNIVLENISAPASSTILLDKLQTGSTVTFAGKTTFGTTADDDFDPIYIGGTDITITGAPGHVIDGNGAAYWDGEGSNGGSAKPDHFIVLHDMVNGVISNLNIQNWPVHCFDVTGCDGMLLTGLTLDNSAGDAPNSASGSKAAAHNSDGFDFSSSDNVVLSNTVVKNQDDCVAVTSGTNVTVTGMTCSGGHGLSIGSVGGKSNNVVSGITFSDSTVTDSENGCRIKSNSGTTGTIEDIVYKNIKLSGITDYGIDVQQDYLNGGPTGTPTNGVTISGVTFENVTGTATSDATNYYVLCGTGCSDFTFTDVSISGGGETSSCNFPSSGCPA</sequence>
<dbReference type="Proteomes" id="UP000664132">
    <property type="component" value="Unassembled WGS sequence"/>
</dbReference>
<dbReference type="PROSITE" id="PS00502">
    <property type="entry name" value="POLYGALACTURONASE"/>
    <property type="match status" value="1"/>
</dbReference>
<dbReference type="FunFam" id="2.160.20.10:FF:000002">
    <property type="entry name" value="Endopolygalacturonase D"/>
    <property type="match status" value="1"/>
</dbReference>
<evidence type="ECO:0000256" key="14">
    <source>
        <dbReference type="PROSITE-ProRule" id="PRU10052"/>
    </source>
</evidence>
<evidence type="ECO:0000256" key="1">
    <source>
        <dbReference type="ARBA" id="ARBA00004613"/>
    </source>
</evidence>
<feature type="active site" evidence="14">
    <location>
        <position position="354"/>
    </location>
</feature>
<evidence type="ECO:0000256" key="4">
    <source>
        <dbReference type="ARBA" id="ARBA00022525"/>
    </source>
</evidence>
<evidence type="ECO:0000256" key="7">
    <source>
        <dbReference type="ARBA" id="ARBA00022801"/>
    </source>
</evidence>
<keyword evidence="6" id="KW-0677">Repeat</keyword>
<organism evidence="17 18">
    <name type="scientific">Cadophora malorum</name>
    <dbReference type="NCBI Taxonomy" id="108018"/>
    <lineage>
        <taxon>Eukaryota</taxon>
        <taxon>Fungi</taxon>
        <taxon>Dikarya</taxon>
        <taxon>Ascomycota</taxon>
        <taxon>Pezizomycotina</taxon>
        <taxon>Leotiomycetes</taxon>
        <taxon>Helotiales</taxon>
        <taxon>Ploettnerulaceae</taxon>
        <taxon>Cadophora</taxon>
    </lineage>
</organism>
<dbReference type="InterPro" id="IPR006626">
    <property type="entry name" value="PbH1"/>
</dbReference>
<feature type="chain" id="PRO_5034542403" description="endo-polygalacturonase" evidence="16">
    <location>
        <begin position="17"/>
        <end position="492"/>
    </location>
</feature>
<comment type="catalytic activity">
    <reaction evidence="12">
        <text>(1,4-alpha-D-galacturonosyl)n+m + H2O = (1,4-alpha-D-galacturonosyl)n + (1,4-alpha-D-galacturonosyl)m.</text>
        <dbReference type="EC" id="3.2.1.15"/>
    </reaction>
</comment>
<evidence type="ECO:0000256" key="11">
    <source>
        <dbReference type="ARBA" id="ARBA00023316"/>
    </source>
</evidence>
<keyword evidence="11" id="KW-0961">Cell wall biogenesis/degradation</keyword>
<dbReference type="GO" id="GO:0005576">
    <property type="term" value="C:extracellular region"/>
    <property type="evidence" value="ECO:0007669"/>
    <property type="project" value="UniProtKB-SubCell"/>
</dbReference>
<feature type="signal peptide" evidence="16">
    <location>
        <begin position="1"/>
        <end position="16"/>
    </location>
</feature>
<gene>
    <name evidence="17" type="ORF">IFR04_013736</name>
</gene>
<dbReference type="AlphaFoldDB" id="A0A8H7T0U2"/>
<evidence type="ECO:0000256" key="8">
    <source>
        <dbReference type="ARBA" id="ARBA00023157"/>
    </source>
</evidence>
<name>A0A8H7T0U2_9HELO</name>
<dbReference type="Gene3D" id="2.160.20.10">
    <property type="entry name" value="Single-stranded right-handed beta-helix, Pectin lyase-like"/>
    <property type="match status" value="1"/>
</dbReference>
<comment type="subcellular location">
    <subcellularLocation>
        <location evidence="1">Secreted</location>
    </subcellularLocation>
</comment>
<dbReference type="InterPro" id="IPR012334">
    <property type="entry name" value="Pectin_lyas_fold"/>
</dbReference>
<comment type="similarity">
    <text evidence="2 15">Belongs to the glycosyl hydrolase 28 family.</text>
</comment>
<dbReference type="Pfam" id="PF00295">
    <property type="entry name" value="Glyco_hydro_28"/>
    <property type="match status" value="1"/>
</dbReference>
<keyword evidence="9" id="KW-0325">Glycoprotein</keyword>
<evidence type="ECO:0000256" key="15">
    <source>
        <dbReference type="RuleBase" id="RU361169"/>
    </source>
</evidence>
<dbReference type="SMART" id="SM00710">
    <property type="entry name" value="PbH1"/>
    <property type="match status" value="8"/>
</dbReference>
<evidence type="ECO:0000256" key="3">
    <source>
        <dbReference type="ARBA" id="ARBA00012736"/>
    </source>
</evidence>
<proteinExistence type="inferred from homology"/>
<keyword evidence="10 15" id="KW-0326">Glycosidase</keyword>
<evidence type="ECO:0000313" key="18">
    <source>
        <dbReference type="Proteomes" id="UP000664132"/>
    </source>
</evidence>
<accession>A0A8H7T0U2</accession>
<keyword evidence="18" id="KW-1185">Reference proteome</keyword>
<dbReference type="PROSITE" id="PS51257">
    <property type="entry name" value="PROKAR_LIPOPROTEIN"/>
    <property type="match status" value="1"/>
</dbReference>
<dbReference type="GO" id="GO:0004650">
    <property type="term" value="F:polygalacturonase activity"/>
    <property type="evidence" value="ECO:0007669"/>
    <property type="project" value="UniProtKB-EC"/>
</dbReference>
<keyword evidence="7 15" id="KW-0378">Hydrolase</keyword>
<reference evidence="17" key="1">
    <citation type="submission" date="2021-02" db="EMBL/GenBank/DDBJ databases">
        <title>Genome sequence Cadophora malorum strain M34.</title>
        <authorList>
            <person name="Stefanovic E."/>
            <person name="Vu D."/>
            <person name="Scully C."/>
            <person name="Dijksterhuis J."/>
            <person name="Roader J."/>
            <person name="Houbraken J."/>
        </authorList>
    </citation>
    <scope>NUCLEOTIDE SEQUENCE</scope>
    <source>
        <strain evidence="17">M34</strain>
    </source>
</reference>
<keyword evidence="4" id="KW-0964">Secreted</keyword>
<dbReference type="GO" id="GO:0045490">
    <property type="term" value="P:pectin catabolic process"/>
    <property type="evidence" value="ECO:0007669"/>
    <property type="project" value="TreeGrafter"/>
</dbReference>
<dbReference type="InterPro" id="IPR050434">
    <property type="entry name" value="Glycosyl_hydrlase_28"/>
</dbReference>
<evidence type="ECO:0000256" key="5">
    <source>
        <dbReference type="ARBA" id="ARBA00022729"/>
    </source>
</evidence>
<evidence type="ECO:0000256" key="6">
    <source>
        <dbReference type="ARBA" id="ARBA00022737"/>
    </source>
</evidence>
<evidence type="ECO:0000256" key="12">
    <source>
        <dbReference type="ARBA" id="ARBA00034074"/>
    </source>
</evidence>
<evidence type="ECO:0000256" key="9">
    <source>
        <dbReference type="ARBA" id="ARBA00023180"/>
    </source>
</evidence>
<dbReference type="OrthoDB" id="1546079at2759"/>
<evidence type="ECO:0000256" key="16">
    <source>
        <dbReference type="SAM" id="SignalP"/>
    </source>
</evidence>
<comment type="caution">
    <text evidence="17">The sequence shown here is derived from an EMBL/GenBank/DDBJ whole genome shotgun (WGS) entry which is preliminary data.</text>
</comment>
<dbReference type="PANTHER" id="PTHR31884">
    <property type="entry name" value="POLYGALACTURONASE"/>
    <property type="match status" value="1"/>
</dbReference>
<dbReference type="SUPFAM" id="SSF51126">
    <property type="entry name" value="Pectin lyase-like"/>
    <property type="match status" value="1"/>
</dbReference>
<evidence type="ECO:0000313" key="17">
    <source>
        <dbReference type="EMBL" id="KAG4413119.1"/>
    </source>
</evidence>
<evidence type="ECO:0000256" key="13">
    <source>
        <dbReference type="ARBA" id="ARBA00037707"/>
    </source>
</evidence>
<dbReference type="GO" id="GO:0071555">
    <property type="term" value="P:cell wall organization"/>
    <property type="evidence" value="ECO:0007669"/>
    <property type="project" value="UniProtKB-KW"/>
</dbReference>
<dbReference type="EMBL" id="JAFJYH010000332">
    <property type="protein sequence ID" value="KAG4413119.1"/>
    <property type="molecule type" value="Genomic_DNA"/>
</dbReference>
<evidence type="ECO:0000256" key="10">
    <source>
        <dbReference type="ARBA" id="ARBA00023295"/>
    </source>
</evidence>
<dbReference type="InterPro" id="IPR011050">
    <property type="entry name" value="Pectin_lyase_fold/virulence"/>
</dbReference>
<comment type="function">
    <text evidence="13">Involved in maceration and soft-rotting of plant tissue. Hydrolyzes the 1,4-alpha glycosidic bonds of de-esterified pectate in the smooth region of the plant cell wall.</text>
</comment>
<dbReference type="EC" id="3.2.1.15" evidence="3"/>
<keyword evidence="8" id="KW-1015">Disulfide bond</keyword>